<dbReference type="Proteomes" id="UP000194218">
    <property type="component" value="Chromosome"/>
</dbReference>
<keyword evidence="2" id="KW-0812">Transmembrane</keyword>
<feature type="region of interest" description="Disordered" evidence="1">
    <location>
        <begin position="175"/>
        <end position="220"/>
    </location>
</feature>
<dbReference type="OrthoDB" id="5187794at2"/>
<keyword evidence="2" id="KW-1133">Transmembrane helix</keyword>
<keyword evidence="2" id="KW-0472">Membrane</keyword>
<evidence type="ECO:0000313" key="4">
    <source>
        <dbReference type="Proteomes" id="UP000194218"/>
    </source>
</evidence>
<feature type="compositionally biased region" description="Basic and acidic residues" evidence="1">
    <location>
        <begin position="175"/>
        <end position="204"/>
    </location>
</feature>
<evidence type="ECO:0000256" key="1">
    <source>
        <dbReference type="SAM" id="MobiDB-lite"/>
    </source>
</evidence>
<dbReference type="Pfam" id="PF14325">
    <property type="entry name" value="DUF4383"/>
    <property type="match status" value="1"/>
</dbReference>
<organism evidence="3 4">
    <name type="scientific">Streptomyces marincola</name>
    <dbReference type="NCBI Taxonomy" id="2878388"/>
    <lineage>
        <taxon>Bacteria</taxon>
        <taxon>Bacillati</taxon>
        <taxon>Actinomycetota</taxon>
        <taxon>Actinomycetes</taxon>
        <taxon>Kitasatosporales</taxon>
        <taxon>Streptomycetaceae</taxon>
        <taxon>Streptomyces</taxon>
    </lineage>
</organism>
<protein>
    <submittedName>
        <fullName evidence="3">DUF4383 domain-containing protein</fullName>
    </submittedName>
</protein>
<feature type="transmembrane region" description="Helical" evidence="2">
    <location>
        <begin position="39"/>
        <end position="60"/>
    </location>
</feature>
<feature type="transmembrane region" description="Helical" evidence="2">
    <location>
        <begin position="137"/>
        <end position="156"/>
    </location>
</feature>
<evidence type="ECO:0000313" key="3">
    <source>
        <dbReference type="EMBL" id="ARQ71007.1"/>
    </source>
</evidence>
<accession>A0A1W7D226</accession>
<feature type="transmembrane region" description="Helical" evidence="2">
    <location>
        <begin position="80"/>
        <end position="98"/>
    </location>
</feature>
<dbReference type="EMBL" id="CP021121">
    <property type="protein sequence ID" value="ARQ71007.1"/>
    <property type="molecule type" value="Genomic_DNA"/>
</dbReference>
<name>A0A1W7D226_9ACTN</name>
<dbReference type="RefSeq" id="WP_086160844.1">
    <property type="nucleotide sequence ID" value="NZ_CP021121.1"/>
</dbReference>
<reference evidence="3 4" key="1">
    <citation type="submission" date="2017-05" db="EMBL/GenBank/DDBJ databases">
        <title>Complete genome sequence of Streptomyces sp. SCSIO 03032 revealed the diverse biosynthetic pathways for its bioactive secondary metabolites.</title>
        <authorList>
            <person name="Ma L."/>
            <person name="Zhu Y."/>
            <person name="Zhang W."/>
            <person name="Zhang G."/>
            <person name="Tian X."/>
            <person name="Zhang S."/>
            <person name="Zhang C."/>
        </authorList>
    </citation>
    <scope>NUCLEOTIDE SEQUENCE [LARGE SCALE GENOMIC DNA]</scope>
    <source>
        <strain evidence="3 4">SCSIO 03032</strain>
    </source>
</reference>
<dbReference type="KEGG" id="smao:CAG99_21125"/>
<keyword evidence="4" id="KW-1185">Reference proteome</keyword>
<proteinExistence type="predicted"/>
<dbReference type="AlphaFoldDB" id="A0A1W7D226"/>
<gene>
    <name evidence="3" type="ORF">CAG99_21125</name>
</gene>
<sequence>MGTFTTSGSPRLPSTGPLGLLQRARLDEHLPVDRRLSRVYRIGAGLVGLGLVIFGALGITENLDMFSTGDDTIWGLNTNGALSWLSIVVGLVLFFGMVRGGNLASTLNMLIGAAFVLSGFVNLALLETGANVLNFRMSNVIFSFAAGLLLMSFGMYGRVSGRLPHDNPYWRVRHPEAGEDAPEREKRAEHGRRVLDERQRDEAARSASGAVHRGATDRHG</sequence>
<evidence type="ECO:0000256" key="2">
    <source>
        <dbReference type="SAM" id="Phobius"/>
    </source>
</evidence>
<feature type="transmembrane region" description="Helical" evidence="2">
    <location>
        <begin position="105"/>
        <end position="125"/>
    </location>
</feature>